<dbReference type="VEuPathDB" id="FungiDB:YALI1_B27399g"/>
<evidence type="ECO:0000256" key="7">
    <source>
        <dbReference type="SAM" id="Phobius"/>
    </source>
</evidence>
<evidence type="ECO:0000256" key="5">
    <source>
        <dbReference type="ARBA" id="ARBA00023136"/>
    </source>
</evidence>
<keyword evidence="4 7" id="KW-1133">Transmembrane helix</keyword>
<dbReference type="GeneID" id="2906970"/>
<sequence length="126" mass="13704">MSCTDLLLVIVAVFFPPIPVAIRRGVCSADFFINVALCCLGFLPGLIHAFYIISKYPGDEHGCRHGGYAPVNGSEQTFYGSSDLERAGPSSSHQQQPQHQAPPSGEYYTSLDNKKDNTNRPPPYSG</sequence>
<evidence type="ECO:0000313" key="9">
    <source>
        <dbReference type="EMBL" id="RDW28988.1"/>
    </source>
</evidence>
<dbReference type="GO" id="GO:0016020">
    <property type="term" value="C:membrane"/>
    <property type="evidence" value="ECO:0007669"/>
    <property type="project" value="UniProtKB-SubCell"/>
</dbReference>
<evidence type="ECO:0000313" key="11">
    <source>
        <dbReference type="Proteomes" id="UP000256601"/>
    </source>
</evidence>
<keyword evidence="3 7" id="KW-0812">Transmembrane</keyword>
<feature type="compositionally biased region" description="Low complexity" evidence="6">
    <location>
        <begin position="87"/>
        <end position="105"/>
    </location>
</feature>
<accession>A0A1H6PU97</accession>
<evidence type="ECO:0000313" key="8">
    <source>
        <dbReference type="EMBL" id="AOW02005.1"/>
    </source>
</evidence>
<dbReference type="RefSeq" id="XP_501160.1">
    <property type="nucleotide sequence ID" value="XM_501160.1"/>
</dbReference>
<dbReference type="PANTHER" id="PTHR21659:SF112">
    <property type="entry name" value="PROTEIN SNA2-RELATED"/>
    <property type="match status" value="1"/>
</dbReference>
<feature type="region of interest" description="Disordered" evidence="6">
    <location>
        <begin position="74"/>
        <end position="126"/>
    </location>
</feature>
<dbReference type="AlphaFoldDB" id="A0A1H6PU97"/>
<dbReference type="Proteomes" id="UP000256601">
    <property type="component" value="Unassembled WGS sequence"/>
</dbReference>
<dbReference type="EMBL" id="KZ858948">
    <property type="protein sequence ID" value="RDW28988.1"/>
    <property type="molecule type" value="Genomic_DNA"/>
</dbReference>
<evidence type="ECO:0000256" key="1">
    <source>
        <dbReference type="ARBA" id="ARBA00004370"/>
    </source>
</evidence>
<evidence type="ECO:0000256" key="2">
    <source>
        <dbReference type="ARBA" id="ARBA00009530"/>
    </source>
</evidence>
<evidence type="ECO:0000256" key="4">
    <source>
        <dbReference type="ARBA" id="ARBA00022989"/>
    </source>
</evidence>
<dbReference type="eggNOG" id="KOG1773">
    <property type="taxonomic scope" value="Eukaryota"/>
</dbReference>
<evidence type="ECO:0000256" key="3">
    <source>
        <dbReference type="ARBA" id="ARBA00022692"/>
    </source>
</evidence>
<dbReference type="OMA" id="HAFYIIS"/>
<reference evidence="9 11" key="2">
    <citation type="submission" date="2018-07" db="EMBL/GenBank/DDBJ databases">
        <title>Draft Genome Assemblies for Five Robust Yarrowia lipolytica Strains Exhibiting High Lipid Production and Pentose Sugar Utilization and Sugar Alcohol Secretion from Undetoxified Lignocellulosic Biomass Hydrolysates.</title>
        <authorList>
            <consortium name="DOE Joint Genome Institute"/>
            <person name="Walker C."/>
            <person name="Ryu S."/>
            <person name="Na H."/>
            <person name="Zane M."/>
            <person name="LaButti K."/>
            <person name="Lipzen A."/>
            <person name="Haridas S."/>
            <person name="Barry K."/>
            <person name="Grigoriev I.V."/>
            <person name="Quarterman J."/>
            <person name="Slininger P."/>
            <person name="Dien B."/>
            <person name="Trinh C.T."/>
        </authorList>
    </citation>
    <scope>NUCLEOTIDE SEQUENCE [LARGE SCALE GENOMIC DNA]</scope>
    <source>
        <strain evidence="9 11">YB392</strain>
    </source>
</reference>
<comment type="similarity">
    <text evidence="2">Belongs to the UPF0057 (PMP3) family.</text>
</comment>
<dbReference type="KEGG" id="yli:2906970"/>
<dbReference type="OrthoDB" id="2802411at2759"/>
<protein>
    <submittedName>
        <fullName evidence="8">Uncharacterized protein</fullName>
    </submittedName>
</protein>
<dbReference type="EMBL" id="CP017554">
    <property type="protein sequence ID" value="AOW02005.1"/>
    <property type="molecule type" value="Genomic_DNA"/>
</dbReference>
<evidence type="ECO:0000256" key="6">
    <source>
        <dbReference type="SAM" id="MobiDB-lite"/>
    </source>
</evidence>
<evidence type="ECO:0000313" key="10">
    <source>
        <dbReference type="Proteomes" id="UP000182444"/>
    </source>
</evidence>
<dbReference type="PANTHER" id="PTHR21659">
    <property type="entry name" value="HYDROPHOBIC PROTEIN RCI2 LOW TEMPERATURE AND SALT RESPONSIVE PROTEIN LTI6 -RELATED"/>
    <property type="match status" value="1"/>
</dbReference>
<name>A0A1H6PU97_YARLL</name>
<organism evidence="8 10">
    <name type="scientific">Yarrowia lipolytica</name>
    <name type="common">Candida lipolytica</name>
    <dbReference type="NCBI Taxonomy" id="4952"/>
    <lineage>
        <taxon>Eukaryota</taxon>
        <taxon>Fungi</taxon>
        <taxon>Dikarya</taxon>
        <taxon>Ascomycota</taxon>
        <taxon>Saccharomycotina</taxon>
        <taxon>Dipodascomycetes</taxon>
        <taxon>Dipodascales</taxon>
        <taxon>Dipodascales incertae sedis</taxon>
        <taxon>Yarrowia</taxon>
    </lineage>
</organism>
<feature type="transmembrane region" description="Helical" evidence="7">
    <location>
        <begin position="33"/>
        <end position="54"/>
    </location>
</feature>
<dbReference type="Pfam" id="PF01679">
    <property type="entry name" value="Pmp3"/>
    <property type="match status" value="1"/>
</dbReference>
<comment type="subcellular location">
    <subcellularLocation>
        <location evidence="1">Membrane</location>
    </subcellularLocation>
</comment>
<dbReference type="VEuPathDB" id="FungiDB:YALI0_B20966g"/>
<dbReference type="Proteomes" id="UP000182444">
    <property type="component" value="Chromosome 1B"/>
</dbReference>
<keyword evidence="5 7" id="KW-0472">Membrane</keyword>
<reference evidence="8 10" key="1">
    <citation type="journal article" date="2016" name="PLoS ONE">
        <title>Sequence Assembly of Yarrowia lipolytica Strain W29/CLIB89 Shows Transposable Element Diversity.</title>
        <authorList>
            <person name="Magnan C."/>
            <person name="Yu J."/>
            <person name="Chang I."/>
            <person name="Jahn E."/>
            <person name="Kanomata Y."/>
            <person name="Wu J."/>
            <person name="Zeller M."/>
            <person name="Oakes M."/>
            <person name="Baldi P."/>
            <person name="Sandmeyer S."/>
        </authorList>
    </citation>
    <scope>NUCLEOTIDE SEQUENCE [LARGE SCALE GENOMIC DNA]</scope>
    <source>
        <strain evidence="8">CLIB89</strain>
        <strain evidence="10">CLIB89(W29)</strain>
    </source>
</reference>
<dbReference type="InterPro" id="IPR000612">
    <property type="entry name" value="PMP3"/>
</dbReference>
<proteinExistence type="inferred from homology"/>
<gene>
    <name evidence="9" type="ORF">B0I71DRAFT_126659</name>
    <name evidence="8" type="ORF">YALI1_B27399g</name>
</gene>